<dbReference type="InterPro" id="IPR007865">
    <property type="entry name" value="Aminopep_P_N"/>
</dbReference>
<evidence type="ECO:0000313" key="10">
    <source>
        <dbReference type="Proteomes" id="UP000660680"/>
    </source>
</evidence>
<evidence type="ECO:0000256" key="3">
    <source>
        <dbReference type="ARBA" id="ARBA00008766"/>
    </source>
</evidence>
<keyword evidence="10" id="KW-1185">Reference proteome</keyword>
<evidence type="ECO:0000256" key="4">
    <source>
        <dbReference type="ARBA" id="ARBA00012574"/>
    </source>
</evidence>
<dbReference type="PANTHER" id="PTHR43226">
    <property type="entry name" value="XAA-PRO AMINOPEPTIDASE 3"/>
    <property type="match status" value="1"/>
</dbReference>
<comment type="caution">
    <text evidence="9">The sequence shown here is derived from an EMBL/GenBank/DDBJ whole genome shotgun (WGS) entry which is preliminary data.</text>
</comment>
<dbReference type="Proteomes" id="UP000660680">
    <property type="component" value="Unassembled WGS sequence"/>
</dbReference>
<evidence type="ECO:0000256" key="1">
    <source>
        <dbReference type="ARBA" id="ARBA00001424"/>
    </source>
</evidence>
<dbReference type="InterPro" id="IPR052433">
    <property type="entry name" value="X-Pro_dipept-like"/>
</dbReference>
<evidence type="ECO:0000256" key="5">
    <source>
        <dbReference type="ARBA" id="ARBA00022723"/>
    </source>
</evidence>
<keyword evidence="5" id="KW-0479">Metal-binding</keyword>
<dbReference type="EMBL" id="BMRB01000007">
    <property type="protein sequence ID" value="GGS53946.1"/>
    <property type="molecule type" value="Genomic_DNA"/>
</dbReference>
<evidence type="ECO:0000256" key="7">
    <source>
        <dbReference type="ARBA" id="ARBA00023211"/>
    </source>
</evidence>
<keyword evidence="6" id="KW-0378">Hydrolase</keyword>
<dbReference type="GO" id="GO:0006508">
    <property type="term" value="P:proteolysis"/>
    <property type="evidence" value="ECO:0007669"/>
    <property type="project" value="TreeGrafter"/>
</dbReference>
<keyword evidence="9" id="KW-0645">Protease</keyword>
<dbReference type="GO" id="GO:0070006">
    <property type="term" value="F:metalloaminopeptidase activity"/>
    <property type="evidence" value="ECO:0007669"/>
    <property type="project" value="InterPro"/>
</dbReference>
<dbReference type="SMART" id="SM01011">
    <property type="entry name" value="AMP_N"/>
    <property type="match status" value="1"/>
</dbReference>
<keyword evidence="9" id="KW-0031">Aminopeptidase</keyword>
<dbReference type="AlphaFoldDB" id="A0A918GQS7"/>
<dbReference type="GO" id="GO:0030145">
    <property type="term" value="F:manganese ion binding"/>
    <property type="evidence" value="ECO:0007669"/>
    <property type="project" value="InterPro"/>
</dbReference>
<dbReference type="Gene3D" id="3.40.350.10">
    <property type="entry name" value="Creatinase/prolidase N-terminal domain"/>
    <property type="match status" value="1"/>
</dbReference>
<dbReference type="InterPro" id="IPR036005">
    <property type="entry name" value="Creatinase/aminopeptidase-like"/>
</dbReference>
<sequence>MAQLVDAEGFRAAIQTDWDRWETPAPCAPETAAAAAAHRDRLSAALPRQRIAVASGLPSVRSNDTFHGFRANSDFVWLTGCQVPGAVLVMTPVAGGHEATLFLPAPAPVDDADFFADADRSRFWVGREAEPGDWARALGIPCRPVDDLSRALRGRHPGILAAPADDPRLSALVGGHSPELRLTLAELRRIKDDWEIAQLRAAVDATIVGFADVAAEFGKAVLAGGERWLQGTFDRRARTLGNGPGYASIVASGANSPILHWTRCDSPVAEDALILIDAGVEADTLYTADVTRTMPVSGSFSPAERQVYDLVHAAHVAALAEVRPGRVFSDFHHTAMAVLAQGLSDWGLLPVSVDEALASNGQHHRRYIVCGTGHHLGLDVHDCADARPAAYHDAELAPGMVLTVEPGLYFHPDDLTVPPELRGIGVRIEDDLVVTDTAAEILSAALPIDPDGIADWVAARRRIA</sequence>
<dbReference type="GO" id="GO:0005829">
    <property type="term" value="C:cytosol"/>
    <property type="evidence" value="ECO:0007669"/>
    <property type="project" value="TreeGrafter"/>
</dbReference>
<dbReference type="InterPro" id="IPR029149">
    <property type="entry name" value="Creatin/AminoP/Spt16_N"/>
</dbReference>
<dbReference type="InterPro" id="IPR000994">
    <property type="entry name" value="Pept_M24"/>
</dbReference>
<evidence type="ECO:0000256" key="2">
    <source>
        <dbReference type="ARBA" id="ARBA00001936"/>
    </source>
</evidence>
<protein>
    <recommendedName>
        <fullName evidence="4">Xaa-Pro aminopeptidase</fullName>
        <ecNumber evidence="4">3.4.11.9</ecNumber>
    </recommendedName>
</protein>
<comment type="catalytic activity">
    <reaction evidence="1">
        <text>Release of any N-terminal amino acid, including proline, that is linked to proline, even from a dipeptide or tripeptide.</text>
        <dbReference type="EC" id="3.4.11.9"/>
    </reaction>
</comment>
<name>A0A918GQS7_9PSEU</name>
<feature type="domain" description="Aminopeptidase P N-terminal" evidence="8">
    <location>
        <begin position="30"/>
        <end position="170"/>
    </location>
</feature>
<organism evidence="9 10">
    <name type="scientific">Actinokineospora fastidiosa</name>
    <dbReference type="NCBI Taxonomy" id="1816"/>
    <lineage>
        <taxon>Bacteria</taxon>
        <taxon>Bacillati</taxon>
        <taxon>Actinomycetota</taxon>
        <taxon>Actinomycetes</taxon>
        <taxon>Pseudonocardiales</taxon>
        <taxon>Pseudonocardiaceae</taxon>
        <taxon>Actinokineospora</taxon>
    </lineage>
</organism>
<dbReference type="Gene3D" id="3.90.230.10">
    <property type="entry name" value="Creatinase/methionine aminopeptidase superfamily"/>
    <property type="match status" value="1"/>
</dbReference>
<dbReference type="PANTHER" id="PTHR43226:SF4">
    <property type="entry name" value="XAA-PRO AMINOPEPTIDASE 3"/>
    <property type="match status" value="1"/>
</dbReference>
<dbReference type="EC" id="3.4.11.9" evidence="4"/>
<reference evidence="9" key="2">
    <citation type="submission" date="2020-09" db="EMBL/GenBank/DDBJ databases">
        <authorList>
            <person name="Sun Q."/>
            <person name="Ohkuma M."/>
        </authorList>
    </citation>
    <scope>NUCLEOTIDE SEQUENCE</scope>
    <source>
        <strain evidence="9">JCM 3276</strain>
    </source>
</reference>
<evidence type="ECO:0000256" key="6">
    <source>
        <dbReference type="ARBA" id="ARBA00022801"/>
    </source>
</evidence>
<accession>A0A918GQS7</accession>
<keyword evidence="7" id="KW-0464">Manganese</keyword>
<dbReference type="Pfam" id="PF00557">
    <property type="entry name" value="Peptidase_M24"/>
    <property type="match status" value="1"/>
</dbReference>
<reference evidence="9" key="1">
    <citation type="journal article" date="2014" name="Int. J. Syst. Evol. Microbiol.">
        <title>Complete genome sequence of Corynebacterium casei LMG S-19264T (=DSM 44701T), isolated from a smear-ripened cheese.</title>
        <authorList>
            <consortium name="US DOE Joint Genome Institute (JGI-PGF)"/>
            <person name="Walter F."/>
            <person name="Albersmeier A."/>
            <person name="Kalinowski J."/>
            <person name="Ruckert C."/>
        </authorList>
    </citation>
    <scope>NUCLEOTIDE SEQUENCE</scope>
    <source>
        <strain evidence="9">JCM 3276</strain>
    </source>
</reference>
<evidence type="ECO:0000313" key="9">
    <source>
        <dbReference type="EMBL" id="GGS53946.1"/>
    </source>
</evidence>
<gene>
    <name evidence="9" type="primary">pepP2</name>
    <name evidence="9" type="ORF">GCM10010171_56320</name>
</gene>
<dbReference type="Pfam" id="PF05195">
    <property type="entry name" value="AMP_N"/>
    <property type="match status" value="1"/>
</dbReference>
<proteinExistence type="inferred from homology"/>
<dbReference type="SUPFAM" id="SSF55920">
    <property type="entry name" value="Creatinase/aminopeptidase"/>
    <property type="match status" value="1"/>
</dbReference>
<comment type="cofactor">
    <cofactor evidence="2">
        <name>Mn(2+)</name>
        <dbReference type="ChEBI" id="CHEBI:29035"/>
    </cofactor>
</comment>
<dbReference type="SUPFAM" id="SSF53092">
    <property type="entry name" value="Creatinase/prolidase N-terminal domain"/>
    <property type="match status" value="1"/>
</dbReference>
<comment type="similarity">
    <text evidence="3">Belongs to the peptidase M24B family.</text>
</comment>
<evidence type="ECO:0000259" key="8">
    <source>
        <dbReference type="SMART" id="SM01011"/>
    </source>
</evidence>